<dbReference type="CDD" id="cd17745">
    <property type="entry name" value="BRCT_p53bp1_rpt1"/>
    <property type="match status" value="1"/>
</dbReference>
<proteinExistence type="predicted"/>
<dbReference type="GO" id="GO:0005634">
    <property type="term" value="C:nucleus"/>
    <property type="evidence" value="ECO:0007669"/>
    <property type="project" value="UniProtKB-SubCell"/>
</dbReference>
<feature type="compositionally biased region" description="Polar residues" evidence="4">
    <location>
        <begin position="545"/>
        <end position="557"/>
    </location>
</feature>
<protein>
    <submittedName>
        <fullName evidence="6">Radiation sensitive protein rad9</fullName>
        <ecNumber evidence="6">4.6.1.16</ecNumber>
    </submittedName>
</protein>
<dbReference type="GO" id="GO:0000077">
    <property type="term" value="P:DNA damage checkpoint signaling"/>
    <property type="evidence" value="ECO:0007669"/>
    <property type="project" value="TreeGrafter"/>
</dbReference>
<feature type="compositionally biased region" description="Basic and acidic residues" evidence="4">
    <location>
        <begin position="367"/>
        <end position="378"/>
    </location>
</feature>
<feature type="compositionally biased region" description="Low complexity" evidence="4">
    <location>
        <begin position="697"/>
        <end position="735"/>
    </location>
</feature>
<feature type="compositionally biased region" description="Polar residues" evidence="4">
    <location>
        <begin position="184"/>
        <end position="197"/>
    </location>
</feature>
<accession>A0AAV9NU38</accession>
<dbReference type="InterPro" id="IPR047252">
    <property type="entry name" value="TP53BP1-like"/>
</dbReference>
<comment type="subcellular location">
    <subcellularLocation>
        <location evidence="1">Nucleus</location>
    </subcellularLocation>
</comment>
<gene>
    <name evidence="6" type="primary">RAD9</name>
    <name evidence="6" type="ORF">LTR77_011080</name>
</gene>
<evidence type="ECO:0000313" key="6">
    <source>
        <dbReference type="EMBL" id="KAK5162919.1"/>
    </source>
</evidence>
<evidence type="ECO:0000256" key="4">
    <source>
        <dbReference type="SAM" id="MobiDB-lite"/>
    </source>
</evidence>
<dbReference type="Gene3D" id="2.30.30.140">
    <property type="match status" value="1"/>
</dbReference>
<dbReference type="GO" id="GO:0045944">
    <property type="term" value="P:positive regulation of transcription by RNA polymerase II"/>
    <property type="evidence" value="ECO:0007669"/>
    <property type="project" value="TreeGrafter"/>
</dbReference>
<organism evidence="6 7">
    <name type="scientific">Saxophila tyrrhenica</name>
    <dbReference type="NCBI Taxonomy" id="1690608"/>
    <lineage>
        <taxon>Eukaryota</taxon>
        <taxon>Fungi</taxon>
        <taxon>Dikarya</taxon>
        <taxon>Ascomycota</taxon>
        <taxon>Pezizomycotina</taxon>
        <taxon>Dothideomycetes</taxon>
        <taxon>Dothideomycetidae</taxon>
        <taxon>Mycosphaerellales</taxon>
        <taxon>Extremaceae</taxon>
        <taxon>Saxophila</taxon>
    </lineage>
</organism>
<dbReference type="PANTHER" id="PTHR15321:SF3">
    <property type="entry name" value="TP53-BINDING PROTEIN 1"/>
    <property type="match status" value="1"/>
</dbReference>
<dbReference type="SUPFAM" id="SSF52113">
    <property type="entry name" value="BRCT domain"/>
    <property type="match status" value="1"/>
</dbReference>
<feature type="compositionally biased region" description="Acidic residues" evidence="4">
    <location>
        <begin position="445"/>
        <end position="479"/>
    </location>
</feature>
<feature type="compositionally biased region" description="Basic and acidic residues" evidence="4">
    <location>
        <begin position="327"/>
        <end position="340"/>
    </location>
</feature>
<dbReference type="Pfam" id="PF18115">
    <property type="entry name" value="Tudor_3"/>
    <property type="match status" value="1"/>
</dbReference>
<keyword evidence="7" id="KW-1185">Reference proteome</keyword>
<dbReference type="PROSITE" id="PS50172">
    <property type="entry name" value="BRCT"/>
    <property type="match status" value="1"/>
</dbReference>
<feature type="region of interest" description="Disordered" evidence="4">
    <location>
        <begin position="1253"/>
        <end position="1273"/>
    </location>
</feature>
<dbReference type="InterPro" id="IPR001357">
    <property type="entry name" value="BRCT_dom"/>
</dbReference>
<feature type="region of interest" description="Disordered" evidence="4">
    <location>
        <begin position="182"/>
        <end position="378"/>
    </location>
</feature>
<dbReference type="GeneID" id="89932400"/>
<dbReference type="InterPro" id="IPR047249">
    <property type="entry name" value="BRCT_p53bp1-like_rpt1"/>
</dbReference>
<feature type="compositionally biased region" description="Polar residues" evidence="4">
    <location>
        <begin position="44"/>
        <end position="66"/>
    </location>
</feature>
<feature type="compositionally biased region" description="Basic and acidic residues" evidence="4">
    <location>
        <begin position="608"/>
        <end position="619"/>
    </location>
</feature>
<evidence type="ECO:0000313" key="7">
    <source>
        <dbReference type="Proteomes" id="UP001337655"/>
    </source>
</evidence>
<dbReference type="PANTHER" id="PTHR15321">
    <property type="entry name" value="TUMOR SUPPRESSOR P53-BINDING PROTEIN 1"/>
    <property type="match status" value="1"/>
</dbReference>
<evidence type="ECO:0000256" key="1">
    <source>
        <dbReference type="ARBA" id="ARBA00004123"/>
    </source>
</evidence>
<keyword evidence="2" id="KW-0227">DNA damage</keyword>
<name>A0AAV9NU38_9PEZI</name>
<dbReference type="Proteomes" id="UP001337655">
    <property type="component" value="Unassembled WGS sequence"/>
</dbReference>
<evidence type="ECO:0000256" key="2">
    <source>
        <dbReference type="ARBA" id="ARBA00022763"/>
    </source>
</evidence>
<feature type="region of interest" description="Disordered" evidence="4">
    <location>
        <begin position="785"/>
        <end position="991"/>
    </location>
</feature>
<dbReference type="EC" id="4.6.1.16" evidence="6"/>
<keyword evidence="3" id="KW-0539">Nucleus</keyword>
<feature type="compositionally biased region" description="Polar residues" evidence="4">
    <location>
        <begin position="265"/>
        <end position="277"/>
    </location>
</feature>
<dbReference type="RefSeq" id="XP_064653518.1">
    <property type="nucleotide sequence ID" value="XM_064808292.1"/>
</dbReference>
<feature type="compositionally biased region" description="Acidic residues" evidence="4">
    <location>
        <begin position="493"/>
        <end position="503"/>
    </location>
</feature>
<dbReference type="Gene3D" id="3.40.50.10190">
    <property type="entry name" value="BRCT domain"/>
    <property type="match status" value="1"/>
</dbReference>
<evidence type="ECO:0000259" key="5">
    <source>
        <dbReference type="PROSITE" id="PS50172"/>
    </source>
</evidence>
<feature type="compositionally biased region" description="Polar residues" evidence="4">
    <location>
        <begin position="204"/>
        <end position="219"/>
    </location>
</feature>
<evidence type="ECO:0000256" key="3">
    <source>
        <dbReference type="ARBA" id="ARBA00023242"/>
    </source>
</evidence>
<feature type="compositionally biased region" description="Polar residues" evidence="4">
    <location>
        <begin position="235"/>
        <end position="250"/>
    </location>
</feature>
<feature type="region of interest" description="Disordered" evidence="4">
    <location>
        <begin position="20"/>
        <end position="102"/>
    </location>
</feature>
<sequence>MASIAESTLNTLEYEKLTKWRDDLLQQPPNEAQASGAADHHHPTSNSNSKQSTVPEPANAYNTPHSPSKAPPRLSSSKSAPAKEMEAMMAAQTSPSQEPFREWMKASSFSEFTGGDTQPMDSQVYRTYTESMANPTTTTPKKVLLRPQISPEGKTVYEMETVDEEPNTYVEGESGYVDLVKGWQESSPGAQSESSHASELLRSPETQLQVGEMVQQNALPETPSLAGSKRKRDSQVLTSVPTTNKKTPGFTQLFGRENGGGGVMTATQLFNQTQAPSSPVPEGPRSDPIMTRPSPNLQNQYSVSSPSIMASSPVATRNSRLPAVPGDPRDHYRSVKESQEARAAALRQDYGVSARFNEQFSDDDGDSHDTERRRFEQKRLQRVMSETAINEWQRVRARPRPGSRPTSSPKRMQTIDLVTPGTSKMAARWNRDVEEDFDVERNAGVEEDAGTEGDAGVDEDEAMIDLVQDDGDNDADVYDELAQTVLRSQGPAEDLDDGEEQEQNEGGSDRGSDNGGEDEPDGDQDDENWAGVHQQQFPRLEDDVVQNSSHQAGTQPSAIADSQPLWQPRASSTPHQRGEEGPSLSSFIPGSQYTGKTSVDQAVMPRRAQREASQNEDKVPSSPPLPLPFAREESGAGSTKTSQGLPRAAPRMRKQASYVADLEVPESDLALPDATQQRPSSRRGHLPDESNNGQLFSTARSHASASGRSAKPTASAPSPAKAFASQQSKSTTSQTPRTKAGVRHFADIAEAASTPNGSGETENEVDIDAIMSDMVTAEDQQVFDVMESPGSERPNKRRKTMKTFAEEAAAESPVKGTRGRARKGVVEAAAESPVKSTRSRAKRQARFDVEDSPVGQAKEQEPDAEPPSSPPPVLQDAPSRANERRRHATPPADAVPESTPDSVKQREDAGAKVASQLLSRRSSRAPKPSALRNLKNGRATGTKRTKGAIQEDDSTEEQSAIIEETVLEEASEDNGQQAAVEDQEQPQQQATAWLSDQPTRVLALFKGNYNSFYPATWLGTSPDGRSYRIKFEDGNITSLDPKLVLRFELRAGDIIKVDLPNMRNKSWVVDRMGRAAQTGLQGAEGVDCHGYATVFVLNKASRVSGNKETMAEGSEESVEVALSFIYLNRTMLPHFFDREFTPPNRLAQDPSRPATPSNGMQTPDSGTPTSRSRRTTILTTKAQASRLSNLRDESVMSASPSEGQRLFTNMAFAISYGSNEVERAEVTRSIVRNGGIILEQGFDELFELPKLDDQVDTSPNKKSARNAVEDDNETTSLTLKPQYERLGFVALIADKHSRRAKYVQALALGLPTLSGRWVADSLDCAKNTALTAAEAAPLSWSKYLLPAGESAYLGNAVRSRTMAAYPASEAKLATTIQNRDILLTGDGVLIVASKKSKAVWERRKAYAFLTLALGAGGVKRVSDLAEAKAFADGEESTWKWVYVDGSVADASKAMFEMGSEGGKKRKRDTEGAAAAAAAAAKVDAKAMFARDGRVTIVNDEFVVQSLILGALVD</sequence>
<dbReference type="GO" id="GO:0042393">
    <property type="term" value="F:histone binding"/>
    <property type="evidence" value="ECO:0007669"/>
    <property type="project" value="TreeGrafter"/>
</dbReference>
<dbReference type="GO" id="GO:0000213">
    <property type="term" value="F:tRNA-intron lyase activity"/>
    <property type="evidence" value="ECO:0007669"/>
    <property type="project" value="UniProtKB-EC"/>
</dbReference>
<feature type="region of interest" description="Disordered" evidence="4">
    <location>
        <begin position="391"/>
        <end position="764"/>
    </location>
</feature>
<dbReference type="InterPro" id="IPR041297">
    <property type="entry name" value="Crb2_Tudor"/>
</dbReference>
<feature type="compositionally biased region" description="Low complexity" evidence="4">
    <location>
        <begin position="302"/>
        <end position="315"/>
    </location>
</feature>
<feature type="region of interest" description="Disordered" evidence="4">
    <location>
        <begin position="1139"/>
        <end position="1197"/>
    </location>
</feature>
<feature type="compositionally biased region" description="Polar residues" evidence="4">
    <location>
        <begin position="583"/>
        <end position="600"/>
    </location>
</feature>
<dbReference type="InterPro" id="IPR036420">
    <property type="entry name" value="BRCT_dom_sf"/>
</dbReference>
<feature type="compositionally biased region" description="Low complexity" evidence="4">
    <location>
        <begin position="1162"/>
        <end position="1180"/>
    </location>
</feature>
<keyword evidence="6" id="KW-0456">Lyase</keyword>
<comment type="caution">
    <text evidence="6">The sequence shown here is derived from an EMBL/GenBank/DDBJ whole genome shotgun (WGS) entry which is preliminary data.</text>
</comment>
<dbReference type="EMBL" id="JAVRRT010000031">
    <property type="protein sequence ID" value="KAK5162919.1"/>
    <property type="molecule type" value="Genomic_DNA"/>
</dbReference>
<reference evidence="6 7" key="1">
    <citation type="submission" date="2023-08" db="EMBL/GenBank/DDBJ databases">
        <title>Black Yeasts Isolated from many extreme environments.</title>
        <authorList>
            <person name="Coleine C."/>
            <person name="Stajich J.E."/>
            <person name="Selbmann L."/>
        </authorList>
    </citation>
    <scope>NUCLEOTIDE SEQUENCE [LARGE SCALE GENOMIC DNA]</scope>
    <source>
        <strain evidence="6 7">CCFEE 5935</strain>
    </source>
</reference>
<feature type="compositionally biased region" description="Acidic residues" evidence="4">
    <location>
        <begin position="515"/>
        <end position="528"/>
    </location>
</feature>
<feature type="domain" description="BRCT" evidence="5">
    <location>
        <begin position="1202"/>
        <end position="1322"/>
    </location>
</feature>